<dbReference type="EMBL" id="BSXT01018948">
    <property type="protein sequence ID" value="GMG16679.1"/>
    <property type="molecule type" value="Genomic_DNA"/>
</dbReference>
<protein>
    <submittedName>
        <fullName evidence="3">Unnamed protein product</fullName>
    </submittedName>
</protein>
<evidence type="ECO:0000313" key="4">
    <source>
        <dbReference type="Proteomes" id="UP001165121"/>
    </source>
</evidence>
<dbReference type="PANTHER" id="PTHR45786:SF74">
    <property type="entry name" value="ATP-DEPENDENT DNA HELICASE"/>
    <property type="match status" value="1"/>
</dbReference>
<accession>A0A9W6YN41</accession>
<name>A0A9W6YN41_9STRA</name>
<evidence type="ECO:0000313" key="3">
    <source>
        <dbReference type="EMBL" id="GMG16679.1"/>
    </source>
</evidence>
<evidence type="ECO:0000259" key="2">
    <source>
        <dbReference type="Pfam" id="PF14214"/>
    </source>
</evidence>
<keyword evidence="4" id="KW-1185">Reference proteome</keyword>
<dbReference type="AlphaFoldDB" id="A0A9W6YN41"/>
<dbReference type="InterPro" id="IPR025476">
    <property type="entry name" value="Helitron_helicase-like"/>
</dbReference>
<proteinExistence type="predicted"/>
<organism evidence="3 4">
    <name type="scientific">Phytophthora fragariaefolia</name>
    <dbReference type="NCBI Taxonomy" id="1490495"/>
    <lineage>
        <taxon>Eukaryota</taxon>
        <taxon>Sar</taxon>
        <taxon>Stramenopiles</taxon>
        <taxon>Oomycota</taxon>
        <taxon>Peronosporomycetes</taxon>
        <taxon>Peronosporales</taxon>
        <taxon>Peronosporaceae</taxon>
        <taxon>Phytophthora</taxon>
    </lineage>
</organism>
<dbReference type="Pfam" id="PF14214">
    <property type="entry name" value="Helitron_like_N"/>
    <property type="match status" value="1"/>
</dbReference>
<sequence length="441" mass="50570">MVYRQHEKRSNPRTYNLPTVSEVSATLIEDGNLECPHDILLWTKDDNLMCLFESNPTYDPLQYHLLLPHGELGWTHTDTDANNIDRRNKHEMSLRQHVTYRLYPKVDDQSGLHQVGRLFQYYCVDQRVKCEQEQLRCIATNQAELRANQYCGFQDTLLSETTIELGEVEALLSECNRETGTLQYPDQPRRRSGHFLNLDQIGKRVAFPSTHPEKIPDENQSAQNRPNIVVHLYRMKLAVLLNDLDEGILGRVQARVYVVEFQKRGLHHAHIMAILAEEDKPRTREIIDRLVYAELPDPETNPKLYETILTCMMHGPCGAATPPVSPPGVLKFRGREYDNTTINQWVGPYNPYLSQKYNCHINVEVCTTLRRSMKLPRTRSQRLWFTKISPKRSAGMQNPKTLGSPQTVPSHAWEDGSRVAKGHGAVLFAHFAVSPQGLTVL</sequence>
<dbReference type="PANTHER" id="PTHR45786">
    <property type="entry name" value="DNA BINDING PROTEIN-LIKE"/>
    <property type="match status" value="1"/>
</dbReference>
<feature type="region of interest" description="Disordered" evidence="1">
    <location>
        <begin position="393"/>
        <end position="412"/>
    </location>
</feature>
<dbReference type="OrthoDB" id="120387at2759"/>
<feature type="compositionally biased region" description="Polar residues" evidence="1">
    <location>
        <begin position="395"/>
        <end position="409"/>
    </location>
</feature>
<reference evidence="3" key="1">
    <citation type="submission" date="2023-04" db="EMBL/GenBank/DDBJ databases">
        <title>Phytophthora fragariaefolia NBRC 109709.</title>
        <authorList>
            <person name="Ichikawa N."/>
            <person name="Sato H."/>
            <person name="Tonouchi N."/>
        </authorList>
    </citation>
    <scope>NUCLEOTIDE SEQUENCE</scope>
    <source>
        <strain evidence="3">NBRC 109709</strain>
    </source>
</reference>
<evidence type="ECO:0000256" key="1">
    <source>
        <dbReference type="SAM" id="MobiDB-lite"/>
    </source>
</evidence>
<feature type="domain" description="Helitron helicase-like" evidence="2">
    <location>
        <begin position="97"/>
        <end position="272"/>
    </location>
</feature>
<comment type="caution">
    <text evidence="3">The sequence shown here is derived from an EMBL/GenBank/DDBJ whole genome shotgun (WGS) entry which is preliminary data.</text>
</comment>
<dbReference type="Proteomes" id="UP001165121">
    <property type="component" value="Unassembled WGS sequence"/>
</dbReference>
<gene>
    <name evidence="3" type="ORF">Pfra01_002985900</name>
</gene>